<protein>
    <submittedName>
        <fullName evidence="5">Uncharacterized protein</fullName>
    </submittedName>
</protein>
<evidence type="ECO:0000313" key="6">
    <source>
        <dbReference type="Proteomes" id="UP000000689"/>
    </source>
</evidence>
<dbReference type="eggNOG" id="ENOG502QUD1">
    <property type="taxonomic scope" value="Eukaryota"/>
</dbReference>
<gene>
    <name evidence="5" type="primary">NDAI0G02480</name>
    <name evidence="5" type="ordered locus">NDAI_0G02480</name>
</gene>
<evidence type="ECO:0000313" key="5">
    <source>
        <dbReference type="EMBL" id="CCD26024.2"/>
    </source>
</evidence>
<feature type="compositionally biased region" description="Low complexity" evidence="1">
    <location>
        <begin position="89"/>
        <end position="100"/>
    </location>
</feature>
<feature type="domain" description="SLS1 first KH" evidence="2">
    <location>
        <begin position="346"/>
        <end position="410"/>
    </location>
</feature>
<dbReference type="Pfam" id="PF20778">
    <property type="entry name" value="SLS1_C"/>
    <property type="match status" value="1"/>
</dbReference>
<proteinExistence type="predicted"/>
<dbReference type="OrthoDB" id="5392646at2759"/>
<dbReference type="InterPro" id="IPR032741">
    <property type="entry name" value="Sls1_KH-1"/>
</dbReference>
<evidence type="ECO:0000256" key="1">
    <source>
        <dbReference type="SAM" id="MobiDB-lite"/>
    </source>
</evidence>
<dbReference type="Pfam" id="PF20776">
    <property type="entry name" value="SLS1_N"/>
    <property type="match status" value="1"/>
</dbReference>
<dbReference type="GO" id="GO:0005743">
    <property type="term" value="C:mitochondrial inner membrane"/>
    <property type="evidence" value="ECO:0007669"/>
    <property type="project" value="InterPro"/>
</dbReference>
<dbReference type="AlphaFoldDB" id="G0WE13"/>
<dbReference type="InterPro" id="IPR048400">
    <property type="entry name" value="SLS1_N"/>
</dbReference>
<dbReference type="KEGG" id="ndi:NDAI_0G02480"/>
<dbReference type="STRING" id="1071378.G0WE13"/>
<dbReference type="GeneID" id="11495703"/>
<dbReference type="OMA" id="LWFELDE"/>
<feature type="compositionally biased region" description="Basic and acidic residues" evidence="1">
    <location>
        <begin position="196"/>
        <end position="209"/>
    </location>
</feature>
<feature type="region of interest" description="Disordered" evidence="1">
    <location>
        <begin position="70"/>
        <end position="100"/>
    </location>
</feature>
<dbReference type="InterPro" id="IPR048401">
    <property type="entry name" value="SLS1_C"/>
</dbReference>
<evidence type="ECO:0000259" key="4">
    <source>
        <dbReference type="Pfam" id="PF20778"/>
    </source>
</evidence>
<dbReference type="RefSeq" id="XP_003671267.2">
    <property type="nucleotide sequence ID" value="XM_003671219.2"/>
</dbReference>
<dbReference type="Pfam" id="PF14611">
    <property type="entry name" value="KH_SLS1_1"/>
    <property type="match status" value="1"/>
</dbReference>
<reference evidence="5 6" key="1">
    <citation type="journal article" date="2011" name="Proc. Natl. Acad. Sci. U.S.A.">
        <title>Evolutionary erosion of yeast sex chromosomes by mating-type switching accidents.</title>
        <authorList>
            <person name="Gordon J.L."/>
            <person name="Armisen D."/>
            <person name="Proux-Wera E."/>
            <person name="Oheigeartaigh S.S."/>
            <person name="Byrne K.P."/>
            <person name="Wolfe K.H."/>
        </authorList>
    </citation>
    <scope>NUCLEOTIDE SEQUENCE [LARGE SCALE GENOMIC DNA]</scope>
    <source>
        <strain evidence="6">ATCC 10597 / BCRC 20456 / CBS 421 / NBRC 0211 / NRRL Y-12639</strain>
    </source>
</reference>
<sequence length="813" mass="94517">MSSFFPKLRSSQGILPINWKRNFITRTRCITIGKSTRTIVLIHPYSIPNISSSIRNNQFRTYSTSEPGLFTSSEIDSDNNKKNETGAIEPSLSSSVHTSSIEESQPLISLDNVIDNKRGRKIKPEKQKIVVLDYKQAGLLNDKNDTVHNNRYHNSTRLDETYQNIFLLKDLPDLEPFIQTTSRKHISKQSALTQKNAEDHTKKGSDKKTAKTTTNSKLSTFDLQEIESQTNDLLRFESSVTLSQVMKSIDSQKPLTKVISHYDFSDLYNKLALSYTLPQLRAYTKLNYNYSLTHLTKKKIINRIILKFWDCRIITTNEDSTEQKEDISLINRHKQKKITKTYEVSTIDLKHTELALLIFTERGKLLKNLTKMNDVTIAFPLDENKLIIKAVSRKIINYLEISIRKILSNVTNEFIDCHSLFQKLSIPQINNLINLIEINSGTVFEQIDKNNNNNNNNNSNNSNNSNNNINEMIFKVSAFGQKRIEFAKRLLYWGTYEDNNLIEKTVLCVPHSIRETEPTFKKYSYNDMESFNWIDKNKDWYRLQTPYSLHNNNKPTVLIPSNPIRIDEVNDFKDFYFNFDKKKNELPHTANDHTSISMTLGVILNSKDSTKPCFQPYIPQLKQKLLHLPLFNPTETQDELYSIDKHDYYLQLKFIPISHSITAAYPIELWFELDELENIQTETLQVITPRLTWSFQLQTPTLSHDFAINFEHYETMTKEMENRIHDTDLNLNSRDNKLNVPNVISLNGTQYRFINSQYHRVLRLKYLNKYLVQMSDIDSGTMGGKFTRVDFIYGDNDNNIGNVNGFINDVLNF</sequence>
<evidence type="ECO:0000259" key="3">
    <source>
        <dbReference type="Pfam" id="PF20776"/>
    </source>
</evidence>
<evidence type="ECO:0000259" key="2">
    <source>
        <dbReference type="Pfam" id="PF14611"/>
    </source>
</evidence>
<name>G0WE13_NAUDC</name>
<feature type="domain" description="SLS1 N-terminal" evidence="3">
    <location>
        <begin position="238"/>
        <end position="313"/>
    </location>
</feature>
<accession>G0WE13</accession>
<keyword evidence="6" id="KW-1185">Reference proteome</keyword>
<dbReference type="Proteomes" id="UP000000689">
    <property type="component" value="Chromosome 7"/>
</dbReference>
<dbReference type="EMBL" id="HE580273">
    <property type="protein sequence ID" value="CCD26024.2"/>
    <property type="molecule type" value="Genomic_DNA"/>
</dbReference>
<feature type="domain" description="SLS1 C-terminal" evidence="4">
    <location>
        <begin position="529"/>
        <end position="812"/>
    </location>
</feature>
<organism evidence="5 6">
    <name type="scientific">Naumovozyma dairenensis (strain ATCC 10597 / BCRC 20456 / CBS 421 / NBRC 0211 / NRRL Y-12639)</name>
    <name type="common">Saccharomyces dairenensis</name>
    <dbReference type="NCBI Taxonomy" id="1071378"/>
    <lineage>
        <taxon>Eukaryota</taxon>
        <taxon>Fungi</taxon>
        <taxon>Dikarya</taxon>
        <taxon>Ascomycota</taxon>
        <taxon>Saccharomycotina</taxon>
        <taxon>Saccharomycetes</taxon>
        <taxon>Saccharomycetales</taxon>
        <taxon>Saccharomycetaceae</taxon>
        <taxon>Naumovozyma</taxon>
    </lineage>
</organism>
<feature type="region of interest" description="Disordered" evidence="1">
    <location>
        <begin position="185"/>
        <end position="211"/>
    </location>
</feature>
<dbReference type="HOGENOM" id="CLU_390400_0_0_1"/>